<keyword evidence="3 8" id="KW-0349">Heme</keyword>
<dbReference type="GO" id="GO:0020037">
    <property type="term" value="F:heme binding"/>
    <property type="evidence" value="ECO:0007669"/>
    <property type="project" value="InterPro"/>
</dbReference>
<keyword evidence="5 9" id="KW-0560">Oxidoreductase</keyword>
<proteinExistence type="inferred from homology"/>
<dbReference type="GO" id="GO:0016705">
    <property type="term" value="F:oxidoreductase activity, acting on paired donors, with incorporation or reduction of molecular oxygen"/>
    <property type="evidence" value="ECO:0007669"/>
    <property type="project" value="InterPro"/>
</dbReference>
<keyword evidence="6 8" id="KW-0408">Iron</keyword>
<evidence type="ECO:0000256" key="1">
    <source>
        <dbReference type="ARBA" id="ARBA00001971"/>
    </source>
</evidence>
<dbReference type="InterPro" id="IPR001128">
    <property type="entry name" value="Cyt_P450"/>
</dbReference>
<dbReference type="Proteomes" id="UP000760494">
    <property type="component" value="Unassembled WGS sequence"/>
</dbReference>
<dbReference type="AlphaFoldDB" id="A0A9Q9UC35"/>
<accession>A0A9Q9UC35</accession>
<dbReference type="GO" id="GO:0004497">
    <property type="term" value="F:monooxygenase activity"/>
    <property type="evidence" value="ECO:0007669"/>
    <property type="project" value="UniProtKB-KW"/>
</dbReference>
<dbReference type="CDD" id="cd11058">
    <property type="entry name" value="CYP60B-like"/>
    <property type="match status" value="1"/>
</dbReference>
<dbReference type="GO" id="GO:0005506">
    <property type="term" value="F:iron ion binding"/>
    <property type="evidence" value="ECO:0007669"/>
    <property type="project" value="InterPro"/>
</dbReference>
<dbReference type="PANTHER" id="PTHR24305">
    <property type="entry name" value="CYTOCHROME P450"/>
    <property type="match status" value="1"/>
</dbReference>
<organism evidence="11 12">
    <name type="scientific">Fusarium fujikuroi</name>
    <name type="common">Bakanae and foot rot disease fungus</name>
    <name type="synonym">Gibberella fujikuroi</name>
    <dbReference type="NCBI Taxonomy" id="5127"/>
    <lineage>
        <taxon>Eukaryota</taxon>
        <taxon>Fungi</taxon>
        <taxon>Dikarya</taxon>
        <taxon>Ascomycota</taxon>
        <taxon>Pezizomycotina</taxon>
        <taxon>Sordariomycetes</taxon>
        <taxon>Hypocreomycetidae</taxon>
        <taxon>Hypocreales</taxon>
        <taxon>Nectriaceae</taxon>
        <taxon>Fusarium</taxon>
        <taxon>Fusarium fujikuroi species complex</taxon>
    </lineage>
</organism>
<evidence type="ECO:0008006" key="13">
    <source>
        <dbReference type="Google" id="ProtNLM"/>
    </source>
</evidence>
<evidence type="ECO:0000256" key="4">
    <source>
        <dbReference type="ARBA" id="ARBA00022723"/>
    </source>
</evidence>
<keyword evidence="10" id="KW-0812">Transmembrane</keyword>
<evidence type="ECO:0000256" key="8">
    <source>
        <dbReference type="PIRSR" id="PIRSR602401-1"/>
    </source>
</evidence>
<dbReference type="InterPro" id="IPR017972">
    <property type="entry name" value="Cyt_P450_CS"/>
</dbReference>
<dbReference type="PANTHER" id="PTHR24305:SF230">
    <property type="entry name" value="P450, PUTATIVE (EUROFUNG)-RELATED"/>
    <property type="match status" value="1"/>
</dbReference>
<name>A0A9Q9UC35_FUSFU</name>
<evidence type="ECO:0000256" key="10">
    <source>
        <dbReference type="SAM" id="Phobius"/>
    </source>
</evidence>
<keyword evidence="10" id="KW-0472">Membrane</keyword>
<evidence type="ECO:0000256" key="7">
    <source>
        <dbReference type="ARBA" id="ARBA00023033"/>
    </source>
</evidence>
<feature type="binding site" description="axial binding residue" evidence="8">
    <location>
        <position position="449"/>
    </location>
    <ligand>
        <name>heme</name>
        <dbReference type="ChEBI" id="CHEBI:30413"/>
    </ligand>
    <ligandPart>
        <name>Fe</name>
        <dbReference type="ChEBI" id="CHEBI:18248"/>
    </ligandPart>
</feature>
<protein>
    <recommendedName>
        <fullName evidence="13">Isotrichodermin C-15 hydroxylase (Cytochrome P-450 monooxygenase CYP65A1)</fullName>
    </recommendedName>
</protein>
<comment type="caution">
    <text evidence="11">The sequence shown here is derived from an EMBL/GenBank/DDBJ whole genome shotgun (WGS) entry which is preliminary data.</text>
</comment>
<evidence type="ECO:0000256" key="6">
    <source>
        <dbReference type="ARBA" id="ARBA00023004"/>
    </source>
</evidence>
<keyword evidence="10" id="KW-1133">Transmembrane helix</keyword>
<dbReference type="PROSITE" id="PS00086">
    <property type="entry name" value="CYTOCHROME_P450"/>
    <property type="match status" value="1"/>
</dbReference>
<dbReference type="SUPFAM" id="SSF48264">
    <property type="entry name" value="Cytochrome P450"/>
    <property type="match status" value="1"/>
</dbReference>
<evidence type="ECO:0000313" key="12">
    <source>
        <dbReference type="Proteomes" id="UP000760494"/>
    </source>
</evidence>
<dbReference type="FunFam" id="1.10.630.10:FF:000047">
    <property type="entry name" value="Cytochrome P450 monooxygenase"/>
    <property type="match status" value="1"/>
</dbReference>
<keyword evidence="4 8" id="KW-0479">Metal-binding</keyword>
<evidence type="ECO:0000256" key="5">
    <source>
        <dbReference type="ARBA" id="ARBA00023002"/>
    </source>
</evidence>
<comment type="cofactor">
    <cofactor evidence="1 8">
        <name>heme</name>
        <dbReference type="ChEBI" id="CHEBI:30413"/>
    </cofactor>
</comment>
<reference evidence="11" key="1">
    <citation type="submission" date="2019-05" db="EMBL/GenBank/DDBJ databases">
        <authorList>
            <person name="Piombo E."/>
        </authorList>
    </citation>
    <scope>NUCLEOTIDE SEQUENCE</scope>
    <source>
        <strain evidence="11">C2S</strain>
    </source>
</reference>
<dbReference type="EMBL" id="CABFJX010000368">
    <property type="protein sequence ID" value="VTT73335.1"/>
    <property type="molecule type" value="Genomic_DNA"/>
</dbReference>
<dbReference type="PRINTS" id="PR00385">
    <property type="entry name" value="P450"/>
</dbReference>
<evidence type="ECO:0000256" key="9">
    <source>
        <dbReference type="RuleBase" id="RU000461"/>
    </source>
</evidence>
<keyword evidence="7 9" id="KW-0503">Monooxygenase</keyword>
<comment type="similarity">
    <text evidence="2 9">Belongs to the cytochrome P450 family.</text>
</comment>
<dbReference type="InterPro" id="IPR002401">
    <property type="entry name" value="Cyt_P450_E_grp-I"/>
</dbReference>
<dbReference type="GO" id="GO:0009403">
    <property type="term" value="P:toxin biosynthetic process"/>
    <property type="evidence" value="ECO:0007669"/>
    <property type="project" value="UniProtKB-ARBA"/>
</dbReference>
<sequence length="504" mass="57910">MALLSNLQLDSHLRYHGVLETGLIVILILTVTLVLKALYNIYLHPLSKYPGPRLAAATRLWYCYHCIQGNLVHALHEAHQKYGDVVRTAPNELSYTDPKAWNDIYGHRGGKGEMVKDPTFYSNISSGPGSIINAEQFRHRILRKQASHGFSERALRSQEDVIKKYADLMLERLEECAASENPTVDIVDWYNFFTFDVMGDLVFGQSFDCLTNWGYHPWVQLVFDSVKAGAFVRCTKYWPFLAPLSKWLVPPDIRRRRADQRKLAVEKAEYRKSIDDGRQDLISGYLLPDSGITALEYQSTVETLIIAGSETTATLMSGVTYYLLRDPERMAKVKSEIRGAFSTAEQINLVNVNRLPYLLACLDEALRVHPPVPDTFPRNTGPDKQIICGKVVPPHTTVGVHQWSTYHSSRNFRNPDDFIPERWLQGNNTKYEGDRKDALQPFHVGPRNCLGRNLAYFEMRLLMARLLWRFDLELDPRSADWNRQEAYLLWEKPPMFVKLVPRHV</sequence>
<dbReference type="PRINTS" id="PR00463">
    <property type="entry name" value="EP450I"/>
</dbReference>
<gene>
    <name evidence="11" type="ORF">C2S_9035</name>
</gene>
<feature type="transmembrane region" description="Helical" evidence="10">
    <location>
        <begin position="21"/>
        <end position="42"/>
    </location>
</feature>
<evidence type="ECO:0000313" key="11">
    <source>
        <dbReference type="EMBL" id="VTT73335.1"/>
    </source>
</evidence>
<dbReference type="InterPro" id="IPR050121">
    <property type="entry name" value="Cytochrome_P450_monoxygenase"/>
</dbReference>
<dbReference type="InterPro" id="IPR036396">
    <property type="entry name" value="Cyt_P450_sf"/>
</dbReference>
<dbReference type="Pfam" id="PF00067">
    <property type="entry name" value="p450"/>
    <property type="match status" value="1"/>
</dbReference>
<dbReference type="Gene3D" id="1.10.630.10">
    <property type="entry name" value="Cytochrome P450"/>
    <property type="match status" value="1"/>
</dbReference>
<evidence type="ECO:0000256" key="2">
    <source>
        <dbReference type="ARBA" id="ARBA00010617"/>
    </source>
</evidence>
<evidence type="ECO:0000256" key="3">
    <source>
        <dbReference type="ARBA" id="ARBA00022617"/>
    </source>
</evidence>